<dbReference type="Pfam" id="PF12697">
    <property type="entry name" value="Abhydrolase_6"/>
    <property type="match status" value="1"/>
</dbReference>
<sequence length="277" mass="29276">MNRPERVAQPLFCRSFGTGPREVMALHCTMAHSGAWRGLAEAMGDVVTIHAVDMPNHGKSADWDGSGDFQQRVVDGAAAHLTRPMDVIGHSFGATVALRLAVDYPQLVRTVTLIEPVYFAFVRDSHPEILAAEQAEAGEFHQALREGDDLRAARLFNGGWGNAGGPSFDDLPPQAQQAMARGVRIVPACSPSIIADCHGLTAPGALDSAAMPAMLLRGAGTIEIVRLTNAEIAARLPDAVDLAVEGAGHMVPLTHPQQVADLLRDFFARAPLGGAAG</sequence>
<dbReference type="PANTHER" id="PTHR43798">
    <property type="entry name" value="MONOACYLGLYCEROL LIPASE"/>
    <property type="match status" value="1"/>
</dbReference>
<dbReference type="AlphaFoldDB" id="A0A8J3H201"/>
<gene>
    <name evidence="2" type="ORF">GCM10017056_42030</name>
</gene>
<dbReference type="InterPro" id="IPR000073">
    <property type="entry name" value="AB_hydrolase_1"/>
</dbReference>
<name>A0A8J3H201_9RHOB</name>
<proteinExistence type="predicted"/>
<dbReference type="PANTHER" id="PTHR43798:SF33">
    <property type="entry name" value="HYDROLASE, PUTATIVE (AFU_ORTHOLOGUE AFUA_2G14860)-RELATED"/>
    <property type="match status" value="1"/>
</dbReference>
<keyword evidence="3" id="KW-1185">Reference proteome</keyword>
<feature type="domain" description="AB hydrolase-1" evidence="1">
    <location>
        <begin position="26"/>
        <end position="261"/>
    </location>
</feature>
<dbReference type="RefSeq" id="WP_229864359.1">
    <property type="nucleotide sequence ID" value="NZ_BNCJ01000018.1"/>
</dbReference>
<reference evidence="2" key="1">
    <citation type="journal article" date="2014" name="Int. J. Syst. Evol. Microbiol.">
        <title>Complete genome sequence of Corynebacterium casei LMG S-19264T (=DSM 44701T), isolated from a smear-ripened cheese.</title>
        <authorList>
            <consortium name="US DOE Joint Genome Institute (JGI-PGF)"/>
            <person name="Walter F."/>
            <person name="Albersmeier A."/>
            <person name="Kalinowski J."/>
            <person name="Ruckert C."/>
        </authorList>
    </citation>
    <scope>NUCLEOTIDE SEQUENCE</scope>
    <source>
        <strain evidence="2">KCTC 42650</strain>
    </source>
</reference>
<evidence type="ECO:0000259" key="1">
    <source>
        <dbReference type="Pfam" id="PF12697"/>
    </source>
</evidence>
<dbReference type="InterPro" id="IPR029058">
    <property type="entry name" value="AB_hydrolase_fold"/>
</dbReference>
<reference evidence="2" key="2">
    <citation type="submission" date="2020-09" db="EMBL/GenBank/DDBJ databases">
        <authorList>
            <person name="Sun Q."/>
            <person name="Kim S."/>
        </authorList>
    </citation>
    <scope>NUCLEOTIDE SEQUENCE</scope>
    <source>
        <strain evidence="2">KCTC 42650</strain>
    </source>
</reference>
<dbReference type="Gene3D" id="3.40.50.1820">
    <property type="entry name" value="alpha/beta hydrolase"/>
    <property type="match status" value="1"/>
</dbReference>
<comment type="caution">
    <text evidence="2">The sequence shown here is derived from an EMBL/GenBank/DDBJ whole genome shotgun (WGS) entry which is preliminary data.</text>
</comment>
<dbReference type="Proteomes" id="UP000626220">
    <property type="component" value="Unassembled WGS sequence"/>
</dbReference>
<dbReference type="GO" id="GO:0016020">
    <property type="term" value="C:membrane"/>
    <property type="evidence" value="ECO:0007669"/>
    <property type="project" value="TreeGrafter"/>
</dbReference>
<organism evidence="2 3">
    <name type="scientific">Seohaeicola zhoushanensis</name>
    <dbReference type="NCBI Taxonomy" id="1569283"/>
    <lineage>
        <taxon>Bacteria</taxon>
        <taxon>Pseudomonadati</taxon>
        <taxon>Pseudomonadota</taxon>
        <taxon>Alphaproteobacteria</taxon>
        <taxon>Rhodobacterales</taxon>
        <taxon>Roseobacteraceae</taxon>
        <taxon>Seohaeicola</taxon>
    </lineage>
</organism>
<dbReference type="SUPFAM" id="SSF53474">
    <property type="entry name" value="alpha/beta-Hydrolases"/>
    <property type="match status" value="1"/>
</dbReference>
<evidence type="ECO:0000313" key="3">
    <source>
        <dbReference type="Proteomes" id="UP000626220"/>
    </source>
</evidence>
<evidence type="ECO:0000313" key="2">
    <source>
        <dbReference type="EMBL" id="GHF66432.1"/>
    </source>
</evidence>
<dbReference type="InterPro" id="IPR050266">
    <property type="entry name" value="AB_hydrolase_sf"/>
</dbReference>
<protein>
    <submittedName>
        <fullName evidence="2">Alpha/beta hydrolase</fullName>
    </submittedName>
</protein>
<keyword evidence="2" id="KW-0378">Hydrolase</keyword>
<accession>A0A8J3H201</accession>
<dbReference type="GO" id="GO:0016787">
    <property type="term" value="F:hydrolase activity"/>
    <property type="evidence" value="ECO:0007669"/>
    <property type="project" value="UniProtKB-KW"/>
</dbReference>
<dbReference type="EMBL" id="BNCJ01000018">
    <property type="protein sequence ID" value="GHF66432.1"/>
    <property type="molecule type" value="Genomic_DNA"/>
</dbReference>